<dbReference type="RefSeq" id="WP_182497815.1">
    <property type="nucleotide sequence ID" value="NZ_BMKM01000001.1"/>
</dbReference>
<comment type="caution">
    <text evidence="1">The sequence shown here is derived from an EMBL/GenBank/DDBJ whole genome shotgun (WGS) entry which is preliminary data.</text>
</comment>
<accession>A0A8H9FXF6</accession>
<sequence>MKPLFLIPIISILFSCNTSTKNNNPVHDSIDTASSVVKIDSVQSIQQKVIDLKAEWDSINLHKISKESDTISFNSKDFKQINAELISEKVGNIRFNQIIMPDTNADGPFGKDIQYKLDKKGDYKLIIGESLMQGDPFDGDYILKFKGQ</sequence>
<evidence type="ECO:0000313" key="1">
    <source>
        <dbReference type="EMBL" id="GGE11049.1"/>
    </source>
</evidence>
<reference evidence="1" key="1">
    <citation type="journal article" date="2014" name="Int. J. Syst. Evol. Microbiol.">
        <title>Complete genome sequence of Corynebacterium casei LMG S-19264T (=DSM 44701T), isolated from a smear-ripened cheese.</title>
        <authorList>
            <consortium name="US DOE Joint Genome Institute (JGI-PGF)"/>
            <person name="Walter F."/>
            <person name="Albersmeier A."/>
            <person name="Kalinowski J."/>
            <person name="Ruckert C."/>
        </authorList>
    </citation>
    <scope>NUCLEOTIDE SEQUENCE</scope>
    <source>
        <strain evidence="1">CGMCC 1.15966</strain>
    </source>
</reference>
<dbReference type="AlphaFoldDB" id="A0A8H9FXF6"/>
<gene>
    <name evidence="1" type="ORF">GCM10011516_06000</name>
</gene>
<dbReference type="Proteomes" id="UP000614460">
    <property type="component" value="Unassembled WGS sequence"/>
</dbReference>
<evidence type="ECO:0008006" key="3">
    <source>
        <dbReference type="Google" id="ProtNLM"/>
    </source>
</evidence>
<name>A0A8H9FXF6_9SPHI</name>
<keyword evidence="2" id="KW-1185">Reference proteome</keyword>
<reference evidence="1" key="2">
    <citation type="submission" date="2020-09" db="EMBL/GenBank/DDBJ databases">
        <authorList>
            <person name="Sun Q."/>
            <person name="Zhou Y."/>
        </authorList>
    </citation>
    <scope>NUCLEOTIDE SEQUENCE</scope>
    <source>
        <strain evidence="1">CGMCC 1.15966</strain>
    </source>
</reference>
<organism evidence="1 2">
    <name type="scientific">Sphingobacterium cellulitidis</name>
    <dbReference type="NCBI Taxonomy" id="1768011"/>
    <lineage>
        <taxon>Bacteria</taxon>
        <taxon>Pseudomonadati</taxon>
        <taxon>Bacteroidota</taxon>
        <taxon>Sphingobacteriia</taxon>
        <taxon>Sphingobacteriales</taxon>
        <taxon>Sphingobacteriaceae</taxon>
        <taxon>Sphingobacterium</taxon>
    </lineage>
</organism>
<proteinExistence type="predicted"/>
<dbReference type="PROSITE" id="PS51257">
    <property type="entry name" value="PROKAR_LIPOPROTEIN"/>
    <property type="match status" value="1"/>
</dbReference>
<evidence type="ECO:0000313" key="2">
    <source>
        <dbReference type="Proteomes" id="UP000614460"/>
    </source>
</evidence>
<dbReference type="EMBL" id="BMKM01000001">
    <property type="protein sequence ID" value="GGE11049.1"/>
    <property type="molecule type" value="Genomic_DNA"/>
</dbReference>
<protein>
    <recommendedName>
        <fullName evidence="3">Lipoprotein</fullName>
    </recommendedName>
</protein>